<dbReference type="InterPro" id="IPR027417">
    <property type="entry name" value="P-loop_NTPase"/>
</dbReference>
<dbReference type="PANTHER" id="PTHR43297:SF2">
    <property type="entry name" value="DIPEPTIDE TRANSPORT ATP-BINDING PROTEIN DPPD"/>
    <property type="match status" value="1"/>
</dbReference>
<evidence type="ECO:0000256" key="1">
    <source>
        <dbReference type="ARBA" id="ARBA00004417"/>
    </source>
</evidence>
<gene>
    <name evidence="9" type="ORF">DFP88_104325</name>
</gene>
<evidence type="ECO:0000256" key="7">
    <source>
        <dbReference type="ARBA" id="ARBA00023136"/>
    </source>
</evidence>
<keyword evidence="4" id="KW-1003">Cell membrane</keyword>
<feature type="domain" description="ABC transporter" evidence="8">
    <location>
        <begin position="281"/>
        <end position="517"/>
    </location>
</feature>
<protein>
    <submittedName>
        <fullName evidence="9">Peptide/nickel transport system ATP-binding protein</fullName>
    </submittedName>
</protein>
<keyword evidence="7" id="KW-0472">Membrane</keyword>
<name>A0A318SQD9_9RHOB</name>
<dbReference type="GO" id="GO:0015833">
    <property type="term" value="P:peptide transport"/>
    <property type="evidence" value="ECO:0007669"/>
    <property type="project" value="InterPro"/>
</dbReference>
<dbReference type="PROSITE" id="PS00211">
    <property type="entry name" value="ABC_TRANSPORTER_1"/>
    <property type="match status" value="2"/>
</dbReference>
<dbReference type="CDD" id="cd03257">
    <property type="entry name" value="ABC_NikE_OppD_transporters"/>
    <property type="match status" value="2"/>
</dbReference>
<keyword evidence="6 9" id="KW-0067">ATP-binding</keyword>
<dbReference type="SMART" id="SM00382">
    <property type="entry name" value="AAA"/>
    <property type="match status" value="2"/>
</dbReference>
<dbReference type="AlphaFoldDB" id="A0A318SQD9"/>
<dbReference type="GO" id="GO:0016887">
    <property type="term" value="F:ATP hydrolysis activity"/>
    <property type="evidence" value="ECO:0007669"/>
    <property type="project" value="InterPro"/>
</dbReference>
<dbReference type="OrthoDB" id="501320at2"/>
<dbReference type="GO" id="GO:0015413">
    <property type="term" value="F:ABC-type nickel transporter activity"/>
    <property type="evidence" value="ECO:0007669"/>
    <property type="project" value="UniProtKB-EC"/>
</dbReference>
<evidence type="ECO:0000256" key="5">
    <source>
        <dbReference type="ARBA" id="ARBA00022741"/>
    </source>
</evidence>
<organism evidence="9 10">
    <name type="scientific">Pseudoroseicyclus aestuarii</name>
    <dbReference type="NCBI Taxonomy" id="1795041"/>
    <lineage>
        <taxon>Bacteria</taxon>
        <taxon>Pseudomonadati</taxon>
        <taxon>Pseudomonadota</taxon>
        <taxon>Alphaproteobacteria</taxon>
        <taxon>Rhodobacterales</taxon>
        <taxon>Paracoccaceae</taxon>
        <taxon>Pseudoroseicyclus</taxon>
    </lineage>
</organism>
<proteinExistence type="inferred from homology"/>
<dbReference type="InterPro" id="IPR003593">
    <property type="entry name" value="AAA+_ATPase"/>
</dbReference>
<evidence type="ECO:0000256" key="6">
    <source>
        <dbReference type="ARBA" id="ARBA00022840"/>
    </source>
</evidence>
<dbReference type="InterPro" id="IPR013563">
    <property type="entry name" value="Oligopep_ABC_C"/>
</dbReference>
<accession>A0A318SQD9</accession>
<feature type="domain" description="ABC transporter" evidence="8">
    <location>
        <begin position="6"/>
        <end position="258"/>
    </location>
</feature>
<dbReference type="EMBL" id="QJTE01000004">
    <property type="protein sequence ID" value="PYE82568.1"/>
    <property type="molecule type" value="Genomic_DNA"/>
</dbReference>
<dbReference type="Gene3D" id="3.40.50.300">
    <property type="entry name" value="P-loop containing nucleotide triphosphate hydrolases"/>
    <property type="match status" value="2"/>
</dbReference>
<comment type="caution">
    <text evidence="9">The sequence shown here is derived from an EMBL/GenBank/DDBJ whole genome shotgun (WGS) entry which is preliminary data.</text>
</comment>
<evidence type="ECO:0000256" key="2">
    <source>
        <dbReference type="ARBA" id="ARBA00005417"/>
    </source>
</evidence>
<dbReference type="PROSITE" id="PS50893">
    <property type="entry name" value="ABC_TRANSPORTER_2"/>
    <property type="match status" value="2"/>
</dbReference>
<keyword evidence="10" id="KW-1185">Reference proteome</keyword>
<dbReference type="RefSeq" id="WP_110815223.1">
    <property type="nucleotide sequence ID" value="NZ_QJTE01000004.1"/>
</dbReference>
<dbReference type="GO" id="GO:0005886">
    <property type="term" value="C:plasma membrane"/>
    <property type="evidence" value="ECO:0007669"/>
    <property type="project" value="UniProtKB-SubCell"/>
</dbReference>
<dbReference type="InterPro" id="IPR003439">
    <property type="entry name" value="ABC_transporter-like_ATP-bd"/>
</dbReference>
<dbReference type="SUPFAM" id="SSF52540">
    <property type="entry name" value="P-loop containing nucleoside triphosphate hydrolases"/>
    <property type="match status" value="2"/>
</dbReference>
<keyword evidence="3" id="KW-0813">Transport</keyword>
<comment type="subcellular location">
    <subcellularLocation>
        <location evidence="1">Cell inner membrane</location>
        <topology evidence="1">Peripheral membrane protein</topology>
    </subcellularLocation>
</comment>
<dbReference type="Pfam" id="PF00005">
    <property type="entry name" value="ABC_tran"/>
    <property type="match status" value="2"/>
</dbReference>
<evidence type="ECO:0000313" key="10">
    <source>
        <dbReference type="Proteomes" id="UP000248311"/>
    </source>
</evidence>
<dbReference type="GO" id="GO:0005524">
    <property type="term" value="F:ATP binding"/>
    <property type="evidence" value="ECO:0007669"/>
    <property type="project" value="UniProtKB-KW"/>
</dbReference>
<reference evidence="9 10" key="1">
    <citation type="submission" date="2018-06" db="EMBL/GenBank/DDBJ databases">
        <title>Genomic Encyclopedia of Type Strains, Phase III (KMG-III): the genomes of soil and plant-associated and newly described type strains.</title>
        <authorList>
            <person name="Whitman W."/>
        </authorList>
    </citation>
    <scope>NUCLEOTIDE SEQUENCE [LARGE SCALE GENOMIC DNA]</scope>
    <source>
        <strain evidence="9 10">CECT 9025</strain>
    </source>
</reference>
<keyword evidence="5" id="KW-0547">Nucleotide-binding</keyword>
<comment type="similarity">
    <text evidence="2">Belongs to the ABC transporter superfamily.</text>
</comment>
<sequence>MPLLDVQDLNIRFTGYGRTAHVLRDVSFSVGRGERVALIGETGSGKSITAKAILGTLPNNASTRGGIRYDGLDVMAMAPRERDRLKGTAFSIIMQDPLSSFNPVFRIGRHLDDILYYADRRQGRVSGAQDRKARILEVLRRVQLSDPERVYGAWPFELSGGMRQRVLIALALLHHPAILIADEPGTALDVTTQDEILRLINRLVAEEGLSLLMITHNLGVVRQTADTVLVMQHGRIVERGPLSQVFEAPEEAYTKSLMEAVPPLYGPRVTDQPVSTQAPIITMTGVDKVYGSGSMLRRGAGHRAVTDVGLTVREGEIFGLAGESGSGKTTVARMLMGLLEPTSGTIEADRGGPRRLTQIVYQNPGTSLNPKRTAAQTLAVPLAHVGLKGAQARARMTELMSLVKLPESFLGKYPHELSGGQKQRVAIARALAAEPRVLILDEPTSALDVSVQKTVIDLLLQLREDLGLTYVIISHDLSLMRNFCSRLAIMRQGEIIEDGTPAEIFAAPRHPYTRALIAAIPVLTDAEEALKPEITDAERHRFLVTSDTDTNEEGHDHVSTGH</sequence>
<dbReference type="Pfam" id="PF08352">
    <property type="entry name" value="oligo_HPY"/>
    <property type="match status" value="2"/>
</dbReference>
<evidence type="ECO:0000256" key="4">
    <source>
        <dbReference type="ARBA" id="ARBA00022475"/>
    </source>
</evidence>
<evidence type="ECO:0000259" key="8">
    <source>
        <dbReference type="PROSITE" id="PS50893"/>
    </source>
</evidence>
<dbReference type="InterPro" id="IPR017871">
    <property type="entry name" value="ABC_transporter-like_CS"/>
</dbReference>
<evidence type="ECO:0000256" key="3">
    <source>
        <dbReference type="ARBA" id="ARBA00022448"/>
    </source>
</evidence>
<evidence type="ECO:0000313" key="9">
    <source>
        <dbReference type="EMBL" id="PYE82568.1"/>
    </source>
</evidence>
<dbReference type="Proteomes" id="UP000248311">
    <property type="component" value="Unassembled WGS sequence"/>
</dbReference>
<dbReference type="InterPro" id="IPR050388">
    <property type="entry name" value="ABC_Ni/Peptide_Import"/>
</dbReference>
<dbReference type="PANTHER" id="PTHR43297">
    <property type="entry name" value="OLIGOPEPTIDE TRANSPORT ATP-BINDING PROTEIN APPD"/>
    <property type="match status" value="1"/>
</dbReference>